<accession>A0A0F7UI30</accession>
<evidence type="ECO:0000259" key="1">
    <source>
        <dbReference type="Pfam" id="PF01048"/>
    </source>
</evidence>
<dbReference type="InterPro" id="IPR035994">
    <property type="entry name" value="Nucleoside_phosphorylase_sf"/>
</dbReference>
<dbReference type="GO" id="GO:0004850">
    <property type="term" value="F:uridine phosphorylase activity"/>
    <property type="evidence" value="ECO:0007669"/>
    <property type="project" value="TreeGrafter"/>
</dbReference>
<dbReference type="InterPro" id="IPR000845">
    <property type="entry name" value="Nucleoside_phosphorylase_d"/>
</dbReference>
<dbReference type="CDD" id="cd17767">
    <property type="entry name" value="UP_EcUdp-like"/>
    <property type="match status" value="1"/>
</dbReference>
<name>A0A0F7UI30_NEOCL</name>
<reference evidence="2" key="1">
    <citation type="journal article" date="2015" name="PLoS ONE">
        <title>Comprehensive Evaluation of Toxoplasma gondii VEG and Neospora caninum LIV Genomes with Tachyzoite Stage Transcriptome and Proteome Defines Novel Transcript Features.</title>
        <authorList>
            <person name="Ramaprasad A."/>
            <person name="Mourier T."/>
            <person name="Naeem R."/>
            <person name="Malas T.B."/>
            <person name="Moussa E."/>
            <person name="Panigrahi A."/>
            <person name="Vermont S.J."/>
            <person name="Otto T.D."/>
            <person name="Wastling J."/>
            <person name="Pain A."/>
        </authorList>
    </citation>
    <scope>NUCLEOTIDE SEQUENCE</scope>
    <source>
        <strain evidence="2">Liverpool</strain>
    </source>
</reference>
<proteinExistence type="predicted"/>
<dbReference type="PANTHER" id="PTHR43691:SF11">
    <property type="entry name" value="FI09636P-RELATED"/>
    <property type="match status" value="1"/>
</dbReference>
<organism evidence="2">
    <name type="scientific">Neospora caninum (strain Liverpool)</name>
    <dbReference type="NCBI Taxonomy" id="572307"/>
    <lineage>
        <taxon>Eukaryota</taxon>
        <taxon>Sar</taxon>
        <taxon>Alveolata</taxon>
        <taxon>Apicomplexa</taxon>
        <taxon>Conoidasida</taxon>
        <taxon>Coccidia</taxon>
        <taxon>Eucoccidiorida</taxon>
        <taxon>Eimeriorina</taxon>
        <taxon>Sarcocystidae</taxon>
        <taxon>Neospora</taxon>
    </lineage>
</organism>
<dbReference type="PANTHER" id="PTHR43691">
    <property type="entry name" value="URIDINE PHOSPHORYLASE"/>
    <property type="match status" value="1"/>
</dbReference>
<dbReference type="AlphaFoldDB" id="A0A0F7UI30"/>
<gene>
    <name evidence="2" type="ORF">BN1204_053130</name>
</gene>
<evidence type="ECO:0000313" key="2">
    <source>
        <dbReference type="EMBL" id="CEL69608.1"/>
    </source>
</evidence>
<sequence length="339" mass="36709">MTILLGPARPPVRSTVPRSRRCRQNLRPVHRVSPPISHTGETDGGKWSACVVFPQSSRSTLLKVSSFFNFLLEPLLATPPVGSISFSENKMQGMEVQPHIRLRKGQVEPVVIVVGDPARTEEVANMCEQKEELAYNREYRSFRVVYDGQPITVVSHGIGCPGTSICCEELIYLGAKVIIRAGTCGSLKPTLKQGDVFVPFASAQETGLITHLLPAGFPCVASPHVYQALTNAAKEANIEVASGVGLTQDHFYAGPIHAANWEMWSKCCDTIDMETGGIFGLCQARGIQSGAILAVDGSPLKWDDGDYDATGATTLAGKQKMIKIVLKACANLRREYPAN</sequence>
<dbReference type="Pfam" id="PF01048">
    <property type="entry name" value="PNP_UDP_1"/>
    <property type="match status" value="1"/>
</dbReference>
<dbReference type="GO" id="GO:0005829">
    <property type="term" value="C:cytosol"/>
    <property type="evidence" value="ECO:0007669"/>
    <property type="project" value="TreeGrafter"/>
</dbReference>
<dbReference type="Gene3D" id="3.40.50.1580">
    <property type="entry name" value="Nucleoside phosphorylase domain"/>
    <property type="match status" value="1"/>
</dbReference>
<feature type="domain" description="Nucleoside phosphorylase" evidence="1">
    <location>
        <begin position="109"/>
        <end position="327"/>
    </location>
</feature>
<dbReference type="GO" id="GO:0006218">
    <property type="term" value="P:uridine catabolic process"/>
    <property type="evidence" value="ECO:0007669"/>
    <property type="project" value="TreeGrafter"/>
</dbReference>
<dbReference type="SUPFAM" id="SSF53167">
    <property type="entry name" value="Purine and uridine phosphorylases"/>
    <property type="match status" value="1"/>
</dbReference>
<dbReference type="EMBL" id="LN714486">
    <property type="protein sequence ID" value="CEL69608.1"/>
    <property type="molecule type" value="Genomic_DNA"/>
</dbReference>
<protein>
    <submittedName>
        <fullName evidence="2">Uridine phosphorylase</fullName>
    </submittedName>
</protein>